<proteinExistence type="predicted"/>
<sequence>MEALVLTTWHYHNHLYINDLHSRKLLLMFNIHSFTLSLALNTSWSFSSQANRCPACSVQPVAAFDAQVDNNVDRISASIRITFWCMRHHFGCRAGSCRRVGLQELQHAVAGFGHLDEVLLPHDLCERAVGRHRPHLGSRRARGQGISGSRSLLSSLLDGTGGVLRR</sequence>
<accession>A0A0A8XSW9</accession>
<organism evidence="1">
    <name type="scientific">Arundo donax</name>
    <name type="common">Giant reed</name>
    <name type="synonym">Donax arundinaceus</name>
    <dbReference type="NCBI Taxonomy" id="35708"/>
    <lineage>
        <taxon>Eukaryota</taxon>
        <taxon>Viridiplantae</taxon>
        <taxon>Streptophyta</taxon>
        <taxon>Embryophyta</taxon>
        <taxon>Tracheophyta</taxon>
        <taxon>Spermatophyta</taxon>
        <taxon>Magnoliopsida</taxon>
        <taxon>Liliopsida</taxon>
        <taxon>Poales</taxon>
        <taxon>Poaceae</taxon>
        <taxon>PACMAD clade</taxon>
        <taxon>Arundinoideae</taxon>
        <taxon>Arundineae</taxon>
        <taxon>Arundo</taxon>
    </lineage>
</organism>
<protein>
    <submittedName>
        <fullName evidence="1">Uncharacterized protein</fullName>
    </submittedName>
</protein>
<reference evidence="1" key="1">
    <citation type="submission" date="2014-09" db="EMBL/GenBank/DDBJ databases">
        <authorList>
            <person name="Magalhaes I.L.F."/>
            <person name="Oliveira U."/>
            <person name="Santos F.R."/>
            <person name="Vidigal T.H.D.A."/>
            <person name="Brescovit A.D."/>
            <person name="Santos A.J."/>
        </authorList>
    </citation>
    <scope>NUCLEOTIDE SEQUENCE</scope>
    <source>
        <tissue evidence="1">Shoot tissue taken approximately 20 cm above the soil surface</tissue>
    </source>
</reference>
<evidence type="ECO:0000313" key="1">
    <source>
        <dbReference type="EMBL" id="JAD15755.1"/>
    </source>
</evidence>
<name>A0A0A8XSW9_ARUDO</name>
<dbReference type="AlphaFoldDB" id="A0A0A8XSW9"/>
<dbReference type="EMBL" id="GBRH01282140">
    <property type="protein sequence ID" value="JAD15755.1"/>
    <property type="molecule type" value="Transcribed_RNA"/>
</dbReference>
<reference evidence="1" key="2">
    <citation type="journal article" date="2015" name="Data Brief">
        <title>Shoot transcriptome of the giant reed, Arundo donax.</title>
        <authorList>
            <person name="Barrero R.A."/>
            <person name="Guerrero F.D."/>
            <person name="Moolhuijzen P."/>
            <person name="Goolsby J.A."/>
            <person name="Tidwell J."/>
            <person name="Bellgard S.E."/>
            <person name="Bellgard M.I."/>
        </authorList>
    </citation>
    <scope>NUCLEOTIDE SEQUENCE</scope>
    <source>
        <tissue evidence="1">Shoot tissue taken approximately 20 cm above the soil surface</tissue>
    </source>
</reference>